<dbReference type="SUPFAM" id="SSF50978">
    <property type="entry name" value="WD40 repeat-like"/>
    <property type="match status" value="1"/>
</dbReference>
<dbReference type="Gene3D" id="2.130.10.10">
    <property type="entry name" value="YVTN repeat-like/Quinoprotein amine dehydrogenase"/>
    <property type="match status" value="1"/>
</dbReference>
<protein>
    <recommendedName>
        <fullName evidence="5">Guanine nucleotide-binding protein subunit beta-like protein</fullName>
    </recommendedName>
</protein>
<dbReference type="EMBL" id="HBIN01023454">
    <property type="protein sequence ID" value="CAE0448098.1"/>
    <property type="molecule type" value="Transcribed_RNA"/>
</dbReference>
<dbReference type="Pfam" id="PF25391">
    <property type="entry name" value="WD40_Gbeta"/>
    <property type="match status" value="1"/>
</dbReference>
<feature type="repeat" description="WD" evidence="3">
    <location>
        <begin position="185"/>
        <end position="227"/>
    </location>
</feature>
<feature type="repeat" description="WD" evidence="3">
    <location>
        <begin position="319"/>
        <end position="351"/>
    </location>
</feature>
<proteinExistence type="predicted"/>
<evidence type="ECO:0000256" key="3">
    <source>
        <dbReference type="PROSITE-ProRule" id="PRU00221"/>
    </source>
</evidence>
<dbReference type="InterPro" id="IPR019775">
    <property type="entry name" value="WD40_repeat_CS"/>
</dbReference>
<feature type="repeat" description="WD" evidence="3">
    <location>
        <begin position="50"/>
        <end position="93"/>
    </location>
</feature>
<organism evidence="4">
    <name type="scientific">Aplanochytrium stocchinoi</name>
    <dbReference type="NCBI Taxonomy" id="215587"/>
    <lineage>
        <taxon>Eukaryota</taxon>
        <taxon>Sar</taxon>
        <taxon>Stramenopiles</taxon>
        <taxon>Bigyra</taxon>
        <taxon>Labyrinthulomycetes</taxon>
        <taxon>Thraustochytrida</taxon>
        <taxon>Thraustochytriidae</taxon>
        <taxon>Aplanochytrium</taxon>
    </lineage>
</organism>
<keyword evidence="2" id="KW-0677">Repeat</keyword>
<dbReference type="PRINTS" id="PR00320">
    <property type="entry name" value="GPROTEINBRPT"/>
</dbReference>
<feature type="repeat" description="WD" evidence="3">
    <location>
        <begin position="231"/>
        <end position="272"/>
    </location>
</feature>
<dbReference type="PROSITE" id="PS50294">
    <property type="entry name" value="WD_REPEATS_REGION"/>
    <property type="match status" value="3"/>
</dbReference>
<dbReference type="SMART" id="SM00320">
    <property type="entry name" value="WD40"/>
    <property type="match status" value="6"/>
</dbReference>
<dbReference type="PROSITE" id="PS50082">
    <property type="entry name" value="WD_REPEATS_2"/>
    <property type="match status" value="5"/>
</dbReference>
<dbReference type="PROSITE" id="PS00678">
    <property type="entry name" value="WD_REPEATS_1"/>
    <property type="match status" value="1"/>
</dbReference>
<evidence type="ECO:0000256" key="1">
    <source>
        <dbReference type="ARBA" id="ARBA00022574"/>
    </source>
</evidence>
<accession>A0A7S3PRG2</accession>
<reference evidence="4" key="1">
    <citation type="submission" date="2021-01" db="EMBL/GenBank/DDBJ databases">
        <authorList>
            <person name="Corre E."/>
            <person name="Pelletier E."/>
            <person name="Niang G."/>
            <person name="Scheremetjew M."/>
            <person name="Finn R."/>
            <person name="Kale V."/>
            <person name="Holt S."/>
            <person name="Cochrane G."/>
            <person name="Meng A."/>
            <person name="Brown T."/>
            <person name="Cohen L."/>
        </authorList>
    </citation>
    <scope>NUCLEOTIDE SEQUENCE</scope>
    <source>
        <strain evidence="4">GSBS06</strain>
    </source>
</reference>
<dbReference type="PIRSF" id="PIRSF002394">
    <property type="entry name" value="GN-bd_beta"/>
    <property type="match status" value="1"/>
</dbReference>
<sequence>MSTDDLKKRIHLLKSELKKQKAALRTGFWDGYSSLNDPSHTKDLAPRRTLRGHYGSVYALQWGGGNNPDTLVSVGQDNKMIVWDTNTTWKLNAISEANWAMTVAIEPETNEKTAYAGLDYNIYIHDLTDTNENDDKPKNTLINSHVAYVSCIRFAERTKLLSSSGDNTCTLWDHTEKNGRAISRYIGHEKDVMRLSVNPTNEKIFVTCSVDQTCKLWDTRIDGSSRSQFTFIGHESDVNTVEYFPDGYAFASGSDDHTVLLFDVRACQSVNKFVGDSNPSAVNSLAFSSSGRVLFAGYDTMTPFAWDVLKPDNSMERLLPAHSFKISCLGVHKEGHALASGAWDHVIKLWA</sequence>
<dbReference type="InterPro" id="IPR001680">
    <property type="entry name" value="WD40_rpt"/>
</dbReference>
<evidence type="ECO:0008006" key="5">
    <source>
        <dbReference type="Google" id="ProtNLM"/>
    </source>
</evidence>
<dbReference type="CDD" id="cd00200">
    <property type="entry name" value="WD40"/>
    <property type="match status" value="1"/>
</dbReference>
<keyword evidence="1 3" id="KW-0853">WD repeat</keyword>
<gene>
    <name evidence="4" type="ORF">ASTO00021_LOCUS18062</name>
</gene>
<dbReference type="PANTHER" id="PTHR19850">
    <property type="entry name" value="GUANINE NUCLEOTIDE-BINDING PROTEIN BETA G PROTEIN BETA"/>
    <property type="match status" value="1"/>
</dbReference>
<feature type="repeat" description="WD" evidence="3">
    <location>
        <begin position="142"/>
        <end position="173"/>
    </location>
</feature>
<dbReference type="AlphaFoldDB" id="A0A7S3PRG2"/>
<dbReference type="InterPro" id="IPR016346">
    <property type="entry name" value="G-protein_beta_1-5"/>
</dbReference>
<evidence type="ECO:0000256" key="2">
    <source>
        <dbReference type="ARBA" id="ARBA00022737"/>
    </source>
</evidence>
<dbReference type="InterPro" id="IPR036322">
    <property type="entry name" value="WD40_repeat_dom_sf"/>
</dbReference>
<evidence type="ECO:0000313" key="4">
    <source>
        <dbReference type="EMBL" id="CAE0448098.1"/>
    </source>
</evidence>
<dbReference type="GO" id="GO:0007165">
    <property type="term" value="P:signal transduction"/>
    <property type="evidence" value="ECO:0007669"/>
    <property type="project" value="InterPro"/>
</dbReference>
<dbReference type="InterPro" id="IPR020472">
    <property type="entry name" value="WD40_PAC1"/>
</dbReference>
<name>A0A7S3PRG2_9STRA</name>
<dbReference type="InterPro" id="IPR015943">
    <property type="entry name" value="WD40/YVTN_repeat-like_dom_sf"/>
</dbReference>